<comment type="subcellular location">
    <subcellularLocation>
        <location evidence="1">Secreted</location>
    </subcellularLocation>
</comment>
<dbReference type="Gene3D" id="3.40.630.10">
    <property type="entry name" value="Zn peptidases"/>
    <property type="match status" value="1"/>
</dbReference>
<protein>
    <submittedName>
        <fullName evidence="6">Peptidase M28</fullName>
    </submittedName>
</protein>
<dbReference type="InterPro" id="IPR007484">
    <property type="entry name" value="Peptidase_M28"/>
</dbReference>
<feature type="domain" description="Fibronectin type-III" evidence="5">
    <location>
        <begin position="363"/>
        <end position="461"/>
    </location>
</feature>
<dbReference type="SMART" id="SM00060">
    <property type="entry name" value="FN3"/>
    <property type="match status" value="1"/>
</dbReference>
<dbReference type="GO" id="GO:0005576">
    <property type="term" value="C:extracellular region"/>
    <property type="evidence" value="ECO:0007669"/>
    <property type="project" value="UniProtKB-SubCell"/>
</dbReference>
<gene>
    <name evidence="6" type="ORF">CWI81_00945</name>
</gene>
<dbReference type="Proteomes" id="UP000287908">
    <property type="component" value="Unassembled WGS sequence"/>
</dbReference>
<feature type="chain" id="PRO_5019323520" evidence="4">
    <location>
        <begin position="20"/>
        <end position="461"/>
    </location>
</feature>
<name>A0A432ZGM7_9GAMM</name>
<dbReference type="Gene3D" id="2.60.40.10">
    <property type="entry name" value="Immunoglobulins"/>
    <property type="match status" value="1"/>
</dbReference>
<dbReference type="SUPFAM" id="SSF53187">
    <property type="entry name" value="Zn-dependent exopeptidases"/>
    <property type="match status" value="1"/>
</dbReference>
<dbReference type="InterPro" id="IPR045175">
    <property type="entry name" value="M28_fam"/>
</dbReference>
<keyword evidence="3" id="KW-0378">Hydrolase</keyword>
<dbReference type="EMBL" id="PIQF01000001">
    <property type="protein sequence ID" value="RUO77101.1"/>
    <property type="molecule type" value="Genomic_DNA"/>
</dbReference>
<keyword evidence="2" id="KW-0964">Secreted</keyword>
<dbReference type="SUPFAM" id="SSF49265">
    <property type="entry name" value="Fibronectin type III"/>
    <property type="match status" value="1"/>
</dbReference>
<dbReference type="PANTHER" id="PTHR12147:SF26">
    <property type="entry name" value="PEPTIDASE M28 DOMAIN-CONTAINING PROTEIN"/>
    <property type="match status" value="1"/>
</dbReference>
<keyword evidence="3" id="KW-0482">Metalloprotease</keyword>
<evidence type="ECO:0000256" key="4">
    <source>
        <dbReference type="SAM" id="SignalP"/>
    </source>
</evidence>
<evidence type="ECO:0000256" key="2">
    <source>
        <dbReference type="ARBA" id="ARBA00022525"/>
    </source>
</evidence>
<evidence type="ECO:0000256" key="3">
    <source>
        <dbReference type="ARBA" id="ARBA00023049"/>
    </source>
</evidence>
<dbReference type="Pfam" id="PF04389">
    <property type="entry name" value="Peptidase_M28"/>
    <property type="match status" value="1"/>
</dbReference>
<sequence>MKIIKTLMVVALLPLSVLAQDALTYKDQEKLHDIADAVQADRIEQDIRKLVSFGTRHTLSETESDSRGIGAARRWIYEEFKRISADCGGCLEVMYVSDIIEGETRIPEATEVKSVIAIQRGNTDPGRYAIMSGDIDSRVSDVMDATSDAPGANDNASGVAGTLEAARVLSQYEFDGSVVYAALAGEEQGLFGGKILAEKAKQQQWRIMAVLNNDMIGNIEGVNGVINNTTARIFAEGTRMDETDREATMRRFYGGENDSPSRNVARYVDLMADRYIPNLDTMIVYRLDRFGRGGHHRPFNDLGYPGVRIMETNENYNRQHQDLRTEDGIEYGDTIDGVDFDYAAKLTALNAVSLAGMSWAPEPPQNVDIEGAVQPSTTLSWDDAKGQDNVAGYKIYWRLTSEPQWQWSRYVGDVNQFTLENIVIDNYVFGVASVSTDGFESPVVFPGPAGEFAIEFEGESD</sequence>
<dbReference type="PANTHER" id="PTHR12147">
    <property type="entry name" value="METALLOPEPTIDASE M28 FAMILY MEMBER"/>
    <property type="match status" value="1"/>
</dbReference>
<keyword evidence="7" id="KW-1185">Reference proteome</keyword>
<proteinExistence type="predicted"/>
<evidence type="ECO:0000313" key="6">
    <source>
        <dbReference type="EMBL" id="RUO77101.1"/>
    </source>
</evidence>
<dbReference type="CDD" id="cd00063">
    <property type="entry name" value="FN3"/>
    <property type="match status" value="1"/>
</dbReference>
<feature type="signal peptide" evidence="4">
    <location>
        <begin position="1"/>
        <end position="19"/>
    </location>
</feature>
<evidence type="ECO:0000313" key="7">
    <source>
        <dbReference type="Proteomes" id="UP000287908"/>
    </source>
</evidence>
<dbReference type="GO" id="GO:0008235">
    <property type="term" value="F:metalloexopeptidase activity"/>
    <property type="evidence" value="ECO:0007669"/>
    <property type="project" value="InterPro"/>
</dbReference>
<dbReference type="InterPro" id="IPR013783">
    <property type="entry name" value="Ig-like_fold"/>
</dbReference>
<dbReference type="OrthoDB" id="9787436at2"/>
<dbReference type="InterPro" id="IPR003961">
    <property type="entry name" value="FN3_dom"/>
</dbReference>
<dbReference type="AlphaFoldDB" id="A0A432ZGM7"/>
<reference evidence="6 7" key="1">
    <citation type="journal article" date="2011" name="Front. Microbiol.">
        <title>Genomic signatures of strain selection and enhancement in Bacillus atrophaeus var. globigii, a historical biowarfare simulant.</title>
        <authorList>
            <person name="Gibbons H.S."/>
            <person name="Broomall S.M."/>
            <person name="McNew L.A."/>
            <person name="Daligault H."/>
            <person name="Chapman C."/>
            <person name="Bruce D."/>
            <person name="Karavis M."/>
            <person name="Krepps M."/>
            <person name="McGregor P.A."/>
            <person name="Hong C."/>
            <person name="Park K.H."/>
            <person name="Akmal A."/>
            <person name="Feldman A."/>
            <person name="Lin J.S."/>
            <person name="Chang W.E."/>
            <person name="Higgs B.W."/>
            <person name="Demirev P."/>
            <person name="Lindquist J."/>
            <person name="Liem A."/>
            <person name="Fochler E."/>
            <person name="Read T.D."/>
            <person name="Tapia R."/>
            <person name="Johnson S."/>
            <person name="Bishop-Lilly K.A."/>
            <person name="Detter C."/>
            <person name="Han C."/>
            <person name="Sozhamannan S."/>
            <person name="Rosenzweig C.N."/>
            <person name="Skowronski E.W."/>
        </authorList>
    </citation>
    <scope>NUCLEOTIDE SEQUENCE [LARGE SCALE GENOMIC DNA]</scope>
    <source>
        <strain evidence="6 7">CL-SP19</strain>
    </source>
</reference>
<comment type="caution">
    <text evidence="6">The sequence shown here is derived from an EMBL/GenBank/DDBJ whole genome shotgun (WGS) entry which is preliminary data.</text>
</comment>
<keyword evidence="4" id="KW-0732">Signal</keyword>
<dbReference type="InterPro" id="IPR036116">
    <property type="entry name" value="FN3_sf"/>
</dbReference>
<evidence type="ECO:0000259" key="5">
    <source>
        <dbReference type="PROSITE" id="PS50853"/>
    </source>
</evidence>
<dbReference type="PROSITE" id="PS50853">
    <property type="entry name" value="FN3"/>
    <property type="match status" value="1"/>
</dbReference>
<evidence type="ECO:0000256" key="1">
    <source>
        <dbReference type="ARBA" id="ARBA00004613"/>
    </source>
</evidence>
<accession>A0A432ZGM7</accession>
<dbReference type="GO" id="GO:0006508">
    <property type="term" value="P:proteolysis"/>
    <property type="evidence" value="ECO:0007669"/>
    <property type="project" value="InterPro"/>
</dbReference>
<organism evidence="6 7">
    <name type="scientific">Idiomarina seosinensis</name>
    <dbReference type="NCBI Taxonomy" id="281739"/>
    <lineage>
        <taxon>Bacteria</taxon>
        <taxon>Pseudomonadati</taxon>
        <taxon>Pseudomonadota</taxon>
        <taxon>Gammaproteobacteria</taxon>
        <taxon>Alteromonadales</taxon>
        <taxon>Idiomarinaceae</taxon>
        <taxon>Idiomarina</taxon>
    </lineage>
</organism>
<keyword evidence="3" id="KW-0645">Protease</keyword>